<keyword evidence="1" id="KW-1133">Transmembrane helix</keyword>
<feature type="transmembrane region" description="Helical" evidence="1">
    <location>
        <begin position="6"/>
        <end position="22"/>
    </location>
</feature>
<accession>A0A1Z5HPJ1</accession>
<reference evidence="3" key="1">
    <citation type="journal article" date="2017" name="Appl. Environ. Microbiol.">
        <title>Genomic analysis of Calderihabitans maritimus KKC1, a thermophilic hydrogenogenic carboxydotrophic bacterium isolated from marine sediment.</title>
        <authorList>
            <person name="Omae K."/>
            <person name="Yoneda Y."/>
            <person name="Fukuyama Y."/>
            <person name="Yoshida T."/>
            <person name="Sako Y."/>
        </authorList>
    </citation>
    <scope>NUCLEOTIDE SEQUENCE [LARGE SCALE GENOMIC DNA]</scope>
    <source>
        <strain evidence="3">KKC1</strain>
    </source>
</reference>
<feature type="transmembrane region" description="Helical" evidence="1">
    <location>
        <begin position="95"/>
        <end position="113"/>
    </location>
</feature>
<proteinExistence type="predicted"/>
<keyword evidence="3" id="KW-1185">Reference proteome</keyword>
<keyword evidence="1" id="KW-0812">Transmembrane</keyword>
<organism evidence="2 3">
    <name type="scientific">Calderihabitans maritimus</name>
    <dbReference type="NCBI Taxonomy" id="1246530"/>
    <lineage>
        <taxon>Bacteria</taxon>
        <taxon>Bacillati</taxon>
        <taxon>Bacillota</taxon>
        <taxon>Clostridia</taxon>
        <taxon>Neomoorellales</taxon>
        <taxon>Calderihabitantaceae</taxon>
        <taxon>Calderihabitans</taxon>
    </lineage>
</organism>
<feature type="transmembrane region" description="Helical" evidence="1">
    <location>
        <begin position="120"/>
        <end position="146"/>
    </location>
</feature>
<evidence type="ECO:0000313" key="2">
    <source>
        <dbReference type="EMBL" id="GAW91215.1"/>
    </source>
</evidence>
<dbReference type="RefSeq" id="WP_088552790.1">
    <property type="nucleotide sequence ID" value="NZ_BDGJ01000010.1"/>
</dbReference>
<feature type="transmembrane region" description="Helical" evidence="1">
    <location>
        <begin position="65"/>
        <end position="83"/>
    </location>
</feature>
<keyword evidence="1" id="KW-0472">Membrane</keyword>
<sequence>MALTLAGIIYGSLYAILVLSDIRDTRLQNMKMVVEMATREELRQAEKWLVKAERTQETMDQHRSVHSHLTLLGLLGMILSLFTDNITFNFNFMKAVAYLYVLGSFIMPLGIFLETTGYQVIGFYTAVLGSIWVLLTTAVIAAGTALSSLNKPKT</sequence>
<dbReference type="Proteomes" id="UP000197032">
    <property type="component" value="Unassembled WGS sequence"/>
</dbReference>
<gene>
    <name evidence="2" type="ORF">KKC1_03770</name>
</gene>
<name>A0A1Z5HPJ1_9FIRM</name>
<evidence type="ECO:0000256" key="1">
    <source>
        <dbReference type="SAM" id="Phobius"/>
    </source>
</evidence>
<dbReference type="EMBL" id="BDGJ01000010">
    <property type="protein sequence ID" value="GAW91215.1"/>
    <property type="molecule type" value="Genomic_DNA"/>
</dbReference>
<dbReference type="AlphaFoldDB" id="A0A1Z5HPJ1"/>
<comment type="caution">
    <text evidence="2">The sequence shown here is derived from an EMBL/GenBank/DDBJ whole genome shotgun (WGS) entry which is preliminary data.</text>
</comment>
<protein>
    <submittedName>
        <fullName evidence="2">Uncharacterized protein</fullName>
    </submittedName>
</protein>
<evidence type="ECO:0000313" key="3">
    <source>
        <dbReference type="Proteomes" id="UP000197032"/>
    </source>
</evidence>